<dbReference type="PANTHER" id="PTHR39200:SF1">
    <property type="entry name" value="AUTO-TRANSPORTER ADHESIN HEAD GIN DOMAIN-CONTAINING PROTEIN-RELATED"/>
    <property type="match status" value="1"/>
</dbReference>
<evidence type="ECO:0000313" key="2">
    <source>
        <dbReference type="EMBL" id="ADY52829.1"/>
    </source>
</evidence>
<organism evidence="2 3">
    <name type="scientific">Pseudopedobacter saltans (strain ATCC 51119 / DSM 12145 / JCM 21818 / CCUG 39354 / LMG 10337 / NBRC 100064 / NCIMB 13643)</name>
    <name type="common">Pedobacter saltans</name>
    <dbReference type="NCBI Taxonomy" id="762903"/>
    <lineage>
        <taxon>Bacteria</taxon>
        <taxon>Pseudomonadati</taxon>
        <taxon>Bacteroidota</taxon>
        <taxon>Sphingobacteriia</taxon>
        <taxon>Sphingobacteriales</taxon>
        <taxon>Sphingobacteriaceae</taxon>
        <taxon>Pseudopedobacter</taxon>
    </lineage>
</organism>
<dbReference type="RefSeq" id="WP_013633315.1">
    <property type="nucleotide sequence ID" value="NC_015177.1"/>
</dbReference>
<dbReference type="STRING" id="762903.Pedsa_2280"/>
<feature type="domain" description="Putative auto-transporter adhesin head GIN" evidence="1">
    <location>
        <begin position="41"/>
        <end position="204"/>
    </location>
</feature>
<evidence type="ECO:0000259" key="1">
    <source>
        <dbReference type="Pfam" id="PF10988"/>
    </source>
</evidence>
<keyword evidence="3" id="KW-1185">Reference proteome</keyword>
<dbReference type="PROSITE" id="PS51257">
    <property type="entry name" value="PROKAR_LIPOPROTEIN"/>
    <property type="match status" value="1"/>
</dbReference>
<dbReference type="HOGENOM" id="CLU_072746_2_1_10"/>
<dbReference type="EMBL" id="CP002545">
    <property type="protein sequence ID" value="ADY52829.1"/>
    <property type="molecule type" value="Genomic_DNA"/>
</dbReference>
<dbReference type="KEGG" id="psn:Pedsa_2280"/>
<protein>
    <recommendedName>
        <fullName evidence="1">Putative auto-transporter adhesin head GIN domain-containing protein</fullName>
    </recommendedName>
</protein>
<reference evidence="3" key="2">
    <citation type="submission" date="2011-02" db="EMBL/GenBank/DDBJ databases">
        <title>The complete genome of Pedobacter saltans DSM 12145.</title>
        <authorList>
            <consortium name="US DOE Joint Genome Institute (JGI-PGF)"/>
            <person name="Lucas S."/>
            <person name="Copeland A."/>
            <person name="Lapidus A."/>
            <person name="Bruce D."/>
            <person name="Goodwin L."/>
            <person name="Pitluck S."/>
            <person name="Kyrpides N."/>
            <person name="Mavromatis K."/>
            <person name="Pagani I."/>
            <person name="Ivanova N."/>
            <person name="Ovchinnikova G."/>
            <person name="Lu M."/>
            <person name="Detter J.C."/>
            <person name="Han C."/>
            <person name="Land M."/>
            <person name="Hauser L."/>
            <person name="Markowitz V."/>
            <person name="Cheng J.-F."/>
            <person name="Hugenholtz P."/>
            <person name="Woyke T."/>
            <person name="Wu D."/>
            <person name="Tindall B."/>
            <person name="Pomrenke H.G."/>
            <person name="Brambilla E."/>
            <person name="Klenk H.-P."/>
            <person name="Eisen J.A."/>
        </authorList>
    </citation>
    <scope>NUCLEOTIDE SEQUENCE [LARGE SCALE GENOMIC DNA]</scope>
    <source>
        <strain evidence="3">ATCC 51119 / DSM 12145 / JCM 21818 / LMG 10337 / NBRC 100064 / NCIMB 13643</strain>
    </source>
</reference>
<dbReference type="PANTHER" id="PTHR39200">
    <property type="entry name" value="HYPOTHETICAL EXPORTED PROTEIN"/>
    <property type="match status" value="1"/>
</dbReference>
<evidence type="ECO:0000313" key="3">
    <source>
        <dbReference type="Proteomes" id="UP000000310"/>
    </source>
</evidence>
<name>F0SCJ5_PSESL</name>
<gene>
    <name evidence="2" type="ordered locus">Pedsa_2280</name>
</gene>
<dbReference type="AlphaFoldDB" id="F0SCJ5"/>
<dbReference type="Gene3D" id="2.160.20.120">
    <property type="match status" value="2"/>
</dbReference>
<sequence length="219" mass="24349">MRYIIRMIMIALLLSSCTKDVVRGEGPIESVLRTDDIAGTFNTIRINGEADIYISYGTTKRLELQAYRNLLPLFETRIQGEKLILEYKDGHRIRNNNIKIYLTVSFLPNIEVNGNCKVRFTNDFPFQDGLYAEINGSGDIYYPQGDIKNTRFSINGSGDINAVDLNSVESTVNISGSGDVKVSVSEKLKVNISGSGKVFYKGRPLVEQHLSGSGKIISL</sequence>
<reference evidence="2 3" key="1">
    <citation type="journal article" date="2011" name="Stand. Genomic Sci.">
        <title>Complete genome sequence of the gliding, heparinolytic Pedobacter saltans type strain (113).</title>
        <authorList>
            <person name="Liolios K."/>
            <person name="Sikorski J."/>
            <person name="Lu M."/>
            <person name="Nolan M."/>
            <person name="Lapidus A."/>
            <person name="Lucas S."/>
            <person name="Hammon N."/>
            <person name="Deshpande S."/>
            <person name="Cheng J.F."/>
            <person name="Tapia R."/>
            <person name="Han C."/>
            <person name="Goodwin L."/>
            <person name="Pitluck S."/>
            <person name="Huntemann M."/>
            <person name="Ivanova N."/>
            <person name="Pagani I."/>
            <person name="Mavromatis K."/>
            <person name="Ovchinikova G."/>
            <person name="Pati A."/>
            <person name="Chen A."/>
            <person name="Palaniappan K."/>
            <person name="Land M."/>
            <person name="Hauser L."/>
            <person name="Brambilla E.M."/>
            <person name="Kotsyurbenko O."/>
            <person name="Rohde M."/>
            <person name="Tindall B.J."/>
            <person name="Abt B."/>
            <person name="Goker M."/>
            <person name="Detter J.C."/>
            <person name="Woyke T."/>
            <person name="Bristow J."/>
            <person name="Eisen J.A."/>
            <person name="Markowitz V."/>
            <person name="Hugenholtz P."/>
            <person name="Klenk H.P."/>
            <person name="Kyrpides N.C."/>
        </authorList>
    </citation>
    <scope>NUCLEOTIDE SEQUENCE [LARGE SCALE GENOMIC DNA]</scope>
    <source>
        <strain evidence="3">ATCC 51119 / DSM 12145 / JCM 21818 / LMG 10337 / NBRC 100064 / NCIMB 13643</strain>
    </source>
</reference>
<dbReference type="OrthoDB" id="1150922at2"/>
<accession>F0SCJ5</accession>
<dbReference type="InterPro" id="IPR021255">
    <property type="entry name" value="DUF2807"/>
</dbReference>
<dbReference type="Proteomes" id="UP000000310">
    <property type="component" value="Chromosome"/>
</dbReference>
<dbReference type="eggNOG" id="COG3595">
    <property type="taxonomic scope" value="Bacteria"/>
</dbReference>
<dbReference type="Pfam" id="PF10988">
    <property type="entry name" value="DUF2807"/>
    <property type="match status" value="1"/>
</dbReference>
<proteinExistence type="predicted"/>